<evidence type="ECO:0000313" key="1">
    <source>
        <dbReference type="EMBL" id="KKM90315.1"/>
    </source>
</evidence>
<organism evidence="1">
    <name type="scientific">marine sediment metagenome</name>
    <dbReference type="NCBI Taxonomy" id="412755"/>
    <lineage>
        <taxon>unclassified sequences</taxon>
        <taxon>metagenomes</taxon>
        <taxon>ecological metagenomes</taxon>
    </lineage>
</organism>
<reference evidence="1" key="1">
    <citation type="journal article" date="2015" name="Nature">
        <title>Complex archaea that bridge the gap between prokaryotes and eukaryotes.</title>
        <authorList>
            <person name="Spang A."/>
            <person name="Saw J.H."/>
            <person name="Jorgensen S.L."/>
            <person name="Zaremba-Niedzwiedzka K."/>
            <person name="Martijn J."/>
            <person name="Lind A.E."/>
            <person name="van Eijk R."/>
            <person name="Schleper C."/>
            <person name="Guy L."/>
            <person name="Ettema T.J."/>
        </authorList>
    </citation>
    <scope>NUCLEOTIDE SEQUENCE</scope>
</reference>
<protein>
    <submittedName>
        <fullName evidence="1">Uncharacterized protein</fullName>
    </submittedName>
</protein>
<dbReference type="EMBL" id="LAZR01006688">
    <property type="protein sequence ID" value="KKM90315.1"/>
    <property type="molecule type" value="Genomic_DNA"/>
</dbReference>
<dbReference type="AlphaFoldDB" id="A0A0F9NND0"/>
<comment type="caution">
    <text evidence="1">The sequence shown here is derived from an EMBL/GenBank/DDBJ whole genome shotgun (WGS) entry which is preliminary data.</text>
</comment>
<gene>
    <name evidence="1" type="ORF">LCGC14_1239930</name>
</gene>
<accession>A0A0F9NND0</accession>
<name>A0A0F9NND0_9ZZZZ</name>
<proteinExistence type="predicted"/>
<sequence length="172" mass="18525">MVQPIYSFTAGGPWNKILDANSTATSFATWATIANMVATATGIIDVSINNRKKPNMVEALFFGTDAADETFNVRIGAFDPSSDETHHIGRQIAVLAATLGAAIGLASSLVDENQFFADTLDFTSGDPLARIISPGDDTVASFMFDARGAEFIRFEFDRVLAAECNGLWRYVS</sequence>